<dbReference type="EMBL" id="KF900533">
    <property type="protein sequence ID" value="AIE98336.1"/>
    <property type="molecule type" value="Genomic_DNA"/>
</dbReference>
<name>A0A075G8N9_9ARCH</name>
<feature type="transmembrane region" description="Helical" evidence="1">
    <location>
        <begin position="79"/>
        <end position="98"/>
    </location>
</feature>
<evidence type="ECO:0000313" key="2">
    <source>
        <dbReference type="EMBL" id="AIE98336.1"/>
    </source>
</evidence>
<keyword evidence="1" id="KW-1133">Transmembrane helix</keyword>
<protein>
    <submittedName>
        <fullName evidence="2">Uncharacterized protein</fullName>
    </submittedName>
</protein>
<organism evidence="2">
    <name type="scientific">uncultured marine thaumarchaeote KM3_05_F10</name>
    <dbReference type="NCBI Taxonomy" id="1455969"/>
    <lineage>
        <taxon>Archaea</taxon>
        <taxon>Nitrososphaerota</taxon>
        <taxon>environmental samples</taxon>
    </lineage>
</organism>
<keyword evidence="1" id="KW-0812">Transmembrane</keyword>
<evidence type="ECO:0000256" key="1">
    <source>
        <dbReference type="SAM" id="Phobius"/>
    </source>
</evidence>
<accession>A0A075G8N9</accession>
<keyword evidence="1" id="KW-0472">Membrane</keyword>
<feature type="transmembrane region" description="Helical" evidence="1">
    <location>
        <begin position="110"/>
        <end position="132"/>
    </location>
</feature>
<feature type="transmembrane region" description="Helical" evidence="1">
    <location>
        <begin position="46"/>
        <end position="67"/>
    </location>
</feature>
<dbReference type="AlphaFoldDB" id="A0A075G8N9"/>
<reference evidence="2" key="1">
    <citation type="journal article" date="2014" name="Genome Biol. Evol.">
        <title>Pangenome evidence for extensive interdomain horizontal transfer affecting lineage core and shell genes in uncultured planktonic thaumarchaeota and euryarchaeota.</title>
        <authorList>
            <person name="Deschamps P."/>
            <person name="Zivanovic Y."/>
            <person name="Moreira D."/>
            <person name="Rodriguez-Valera F."/>
            <person name="Lopez-Garcia P."/>
        </authorList>
    </citation>
    <scope>NUCLEOTIDE SEQUENCE</scope>
</reference>
<proteinExistence type="predicted"/>
<sequence length="150" mass="16541">MALEKYMAIAGLALSVFFVAEVLTLFNFMIDPADNDSFGFEAAPKLFQFISLSIAPATIMYGVSFHLSKRYGSKLNGMLIILGGIIVLLGMIFASTMIEDLKPELVDSTVEITPVLFMGVSIPIIIVGARLLKIRHRNPKKDYLDDSDYS</sequence>
<feature type="transmembrane region" description="Helical" evidence="1">
    <location>
        <begin position="7"/>
        <end position="26"/>
    </location>
</feature>